<dbReference type="AlphaFoldDB" id="A0AAE1DZ95"/>
<evidence type="ECO:0000313" key="2">
    <source>
        <dbReference type="Proteomes" id="UP001283361"/>
    </source>
</evidence>
<accession>A0AAE1DZ95</accession>
<comment type="caution">
    <text evidence="1">The sequence shown here is derived from an EMBL/GenBank/DDBJ whole genome shotgun (WGS) entry which is preliminary data.</text>
</comment>
<keyword evidence="2" id="KW-1185">Reference proteome</keyword>
<organism evidence="1 2">
    <name type="scientific">Elysia crispata</name>
    <name type="common">lettuce slug</name>
    <dbReference type="NCBI Taxonomy" id="231223"/>
    <lineage>
        <taxon>Eukaryota</taxon>
        <taxon>Metazoa</taxon>
        <taxon>Spiralia</taxon>
        <taxon>Lophotrochozoa</taxon>
        <taxon>Mollusca</taxon>
        <taxon>Gastropoda</taxon>
        <taxon>Heterobranchia</taxon>
        <taxon>Euthyneura</taxon>
        <taxon>Panpulmonata</taxon>
        <taxon>Sacoglossa</taxon>
        <taxon>Placobranchoidea</taxon>
        <taxon>Plakobranchidae</taxon>
        <taxon>Elysia</taxon>
    </lineage>
</organism>
<evidence type="ECO:0000313" key="1">
    <source>
        <dbReference type="EMBL" id="KAK3787048.1"/>
    </source>
</evidence>
<reference evidence="1" key="1">
    <citation type="journal article" date="2023" name="G3 (Bethesda)">
        <title>A reference genome for the long-term kleptoplast-retaining sea slug Elysia crispata morphotype clarki.</title>
        <authorList>
            <person name="Eastman K.E."/>
            <person name="Pendleton A.L."/>
            <person name="Shaikh M.A."/>
            <person name="Suttiyut T."/>
            <person name="Ogas R."/>
            <person name="Tomko P."/>
            <person name="Gavelis G."/>
            <person name="Widhalm J.R."/>
            <person name="Wisecaver J.H."/>
        </authorList>
    </citation>
    <scope>NUCLEOTIDE SEQUENCE</scope>
    <source>
        <strain evidence="1">ECLA1</strain>
    </source>
</reference>
<name>A0AAE1DZ95_9GAST</name>
<dbReference type="EMBL" id="JAWDGP010001912">
    <property type="protein sequence ID" value="KAK3787048.1"/>
    <property type="molecule type" value="Genomic_DNA"/>
</dbReference>
<dbReference type="Proteomes" id="UP001283361">
    <property type="component" value="Unassembled WGS sequence"/>
</dbReference>
<protein>
    <submittedName>
        <fullName evidence="1">Uncharacterized protein</fullName>
    </submittedName>
</protein>
<sequence>MLSNNVLRSTCCPTMFSGQHAVQQYSLVYNLSNNVLRSTFCPTMFSGQHAVQQCSQVNMLSNNVLRLGVVNTKLQVSRDLHEIKGAAL</sequence>
<proteinExistence type="predicted"/>
<gene>
    <name evidence="1" type="ORF">RRG08_037325</name>
</gene>